<protein>
    <submittedName>
        <fullName evidence="2">Uncharacterized protein</fullName>
    </submittedName>
</protein>
<feature type="compositionally biased region" description="Basic and acidic residues" evidence="1">
    <location>
        <begin position="1"/>
        <end position="25"/>
    </location>
</feature>
<accession>A0A4Z2JC72</accession>
<organism evidence="2 3">
    <name type="scientific">Liparis tanakae</name>
    <name type="common">Tanaka's snailfish</name>
    <dbReference type="NCBI Taxonomy" id="230148"/>
    <lineage>
        <taxon>Eukaryota</taxon>
        <taxon>Metazoa</taxon>
        <taxon>Chordata</taxon>
        <taxon>Craniata</taxon>
        <taxon>Vertebrata</taxon>
        <taxon>Euteleostomi</taxon>
        <taxon>Actinopterygii</taxon>
        <taxon>Neopterygii</taxon>
        <taxon>Teleostei</taxon>
        <taxon>Neoteleostei</taxon>
        <taxon>Acanthomorphata</taxon>
        <taxon>Eupercaria</taxon>
        <taxon>Perciformes</taxon>
        <taxon>Cottioidei</taxon>
        <taxon>Cottales</taxon>
        <taxon>Liparidae</taxon>
        <taxon>Liparis</taxon>
    </lineage>
</organism>
<evidence type="ECO:0000256" key="1">
    <source>
        <dbReference type="SAM" id="MobiDB-lite"/>
    </source>
</evidence>
<name>A0A4Z2JC72_9TELE</name>
<reference evidence="2 3" key="1">
    <citation type="submission" date="2019-03" db="EMBL/GenBank/DDBJ databases">
        <title>First draft genome of Liparis tanakae, snailfish: a comprehensive survey of snailfish specific genes.</title>
        <authorList>
            <person name="Kim W."/>
            <person name="Song I."/>
            <person name="Jeong J.-H."/>
            <person name="Kim D."/>
            <person name="Kim S."/>
            <person name="Ryu S."/>
            <person name="Song J.Y."/>
            <person name="Lee S.K."/>
        </authorList>
    </citation>
    <scope>NUCLEOTIDE SEQUENCE [LARGE SCALE GENOMIC DNA]</scope>
    <source>
        <tissue evidence="2">Muscle</tissue>
    </source>
</reference>
<dbReference type="AlphaFoldDB" id="A0A4Z2JC72"/>
<feature type="region of interest" description="Disordered" evidence="1">
    <location>
        <begin position="1"/>
        <end position="26"/>
    </location>
</feature>
<comment type="caution">
    <text evidence="2">The sequence shown here is derived from an EMBL/GenBank/DDBJ whole genome shotgun (WGS) entry which is preliminary data.</text>
</comment>
<evidence type="ECO:0000313" key="3">
    <source>
        <dbReference type="Proteomes" id="UP000314294"/>
    </source>
</evidence>
<sequence>MVEPALHEKSPLHTEGSDQEVEAHATEAVAFQEGHEETKPDKDHDMDVLEAWREEHKHTRGVMPMEKASHRKTPKLHTSLSVVRSQLQPTIVQGLGRCPLDRDLSEAALCGVDTVLLLAGHPKVADLHHVVLGNKTVSCRQVPF</sequence>
<dbReference type="EMBL" id="SRLO01000010">
    <property type="protein sequence ID" value="TNN87424.1"/>
    <property type="molecule type" value="Genomic_DNA"/>
</dbReference>
<keyword evidence="3" id="KW-1185">Reference proteome</keyword>
<feature type="region of interest" description="Disordered" evidence="1">
    <location>
        <begin position="56"/>
        <end position="76"/>
    </location>
</feature>
<proteinExistence type="predicted"/>
<dbReference type="Proteomes" id="UP000314294">
    <property type="component" value="Unassembled WGS sequence"/>
</dbReference>
<evidence type="ECO:0000313" key="2">
    <source>
        <dbReference type="EMBL" id="TNN87424.1"/>
    </source>
</evidence>
<gene>
    <name evidence="2" type="ORF">EYF80_002141</name>
</gene>